<evidence type="ECO:0000313" key="1">
    <source>
        <dbReference type="EMBL" id="KIK41302.1"/>
    </source>
</evidence>
<reference evidence="1 2" key="1">
    <citation type="submission" date="2014-04" db="EMBL/GenBank/DDBJ databases">
        <authorList>
            <consortium name="DOE Joint Genome Institute"/>
            <person name="Kuo A."/>
            <person name="Ruytinx J."/>
            <person name="Rineau F."/>
            <person name="Colpaert J."/>
            <person name="Kohler A."/>
            <person name="Nagy L.G."/>
            <person name="Floudas D."/>
            <person name="Copeland A."/>
            <person name="Barry K.W."/>
            <person name="Cichocki N."/>
            <person name="Veneault-Fourrey C."/>
            <person name="LaButti K."/>
            <person name="Lindquist E.A."/>
            <person name="Lipzen A."/>
            <person name="Lundell T."/>
            <person name="Morin E."/>
            <person name="Murat C."/>
            <person name="Sun H."/>
            <person name="Tunlid A."/>
            <person name="Henrissat B."/>
            <person name="Grigoriev I.V."/>
            <person name="Hibbett D.S."/>
            <person name="Martin F."/>
            <person name="Nordberg H.P."/>
            <person name="Cantor M.N."/>
            <person name="Hua S.X."/>
        </authorList>
    </citation>
    <scope>NUCLEOTIDE SEQUENCE [LARGE SCALE GENOMIC DNA]</scope>
    <source>
        <strain evidence="1 2">UH-Slu-Lm8-n1</strain>
    </source>
</reference>
<name>A0A0D0B483_9AGAM</name>
<dbReference type="Proteomes" id="UP000054485">
    <property type="component" value="Unassembled WGS sequence"/>
</dbReference>
<organism evidence="1 2">
    <name type="scientific">Suillus luteus UH-Slu-Lm8-n1</name>
    <dbReference type="NCBI Taxonomy" id="930992"/>
    <lineage>
        <taxon>Eukaryota</taxon>
        <taxon>Fungi</taxon>
        <taxon>Dikarya</taxon>
        <taxon>Basidiomycota</taxon>
        <taxon>Agaricomycotina</taxon>
        <taxon>Agaricomycetes</taxon>
        <taxon>Agaricomycetidae</taxon>
        <taxon>Boletales</taxon>
        <taxon>Suillineae</taxon>
        <taxon>Suillaceae</taxon>
        <taxon>Suillus</taxon>
    </lineage>
</organism>
<gene>
    <name evidence="1" type="ORF">CY34DRAFT_13134</name>
</gene>
<proteinExistence type="predicted"/>
<dbReference type="OrthoDB" id="10370115at2759"/>
<sequence length="74" mass="7941">MPDNADGGEIMLPATHQPQFTQLLLSFSQAQPGRRHTPSLASFYTSLGPGIIAQLTKEFSSALGVKHRYGPSGE</sequence>
<dbReference type="InParanoid" id="A0A0D0B483"/>
<keyword evidence="2" id="KW-1185">Reference proteome</keyword>
<reference evidence="2" key="2">
    <citation type="submission" date="2015-01" db="EMBL/GenBank/DDBJ databases">
        <title>Evolutionary Origins and Diversification of the Mycorrhizal Mutualists.</title>
        <authorList>
            <consortium name="DOE Joint Genome Institute"/>
            <consortium name="Mycorrhizal Genomics Consortium"/>
            <person name="Kohler A."/>
            <person name="Kuo A."/>
            <person name="Nagy L.G."/>
            <person name="Floudas D."/>
            <person name="Copeland A."/>
            <person name="Barry K.W."/>
            <person name="Cichocki N."/>
            <person name="Veneault-Fourrey C."/>
            <person name="LaButti K."/>
            <person name="Lindquist E.A."/>
            <person name="Lipzen A."/>
            <person name="Lundell T."/>
            <person name="Morin E."/>
            <person name="Murat C."/>
            <person name="Riley R."/>
            <person name="Ohm R."/>
            <person name="Sun H."/>
            <person name="Tunlid A."/>
            <person name="Henrissat B."/>
            <person name="Grigoriev I.V."/>
            <person name="Hibbett D.S."/>
            <person name="Martin F."/>
        </authorList>
    </citation>
    <scope>NUCLEOTIDE SEQUENCE [LARGE SCALE GENOMIC DNA]</scope>
    <source>
        <strain evidence="2">UH-Slu-Lm8-n1</strain>
    </source>
</reference>
<evidence type="ECO:0000313" key="2">
    <source>
        <dbReference type="Proteomes" id="UP000054485"/>
    </source>
</evidence>
<dbReference type="AlphaFoldDB" id="A0A0D0B483"/>
<dbReference type="HOGENOM" id="CLU_2689442_0_0_1"/>
<dbReference type="EMBL" id="KN835273">
    <property type="protein sequence ID" value="KIK41302.1"/>
    <property type="molecule type" value="Genomic_DNA"/>
</dbReference>
<dbReference type="STRING" id="930992.A0A0D0B483"/>
<protein>
    <submittedName>
        <fullName evidence="1">Uncharacterized protein</fullName>
    </submittedName>
</protein>
<accession>A0A0D0B483</accession>